<sequence length="175" mass="18891">MVTIPAFVWRGGFFFRALIVGGGVGLCLGILAWLDSGLLVAGIAVLVIVGVCYGIWTARRMSRYWRAATELDGADRVAVARAARAGERVVDPRLAQAAMGYRDGMHAAADAARPFRWLLPLVLVVAVATAVFDAIFGSWGNAVVSVIYLAALVVEVFWWPRRQAQLLENADRSCG</sequence>
<feature type="transmembrane region" description="Helical" evidence="1">
    <location>
        <begin position="12"/>
        <end position="32"/>
    </location>
</feature>
<evidence type="ECO:0000313" key="3">
    <source>
        <dbReference type="Proteomes" id="UP001241092"/>
    </source>
</evidence>
<dbReference type="RefSeq" id="WP_286211958.1">
    <property type="nucleotide sequence ID" value="NZ_AP027452.1"/>
</dbReference>
<feature type="transmembrane region" description="Helical" evidence="1">
    <location>
        <begin position="142"/>
        <end position="159"/>
    </location>
</feature>
<evidence type="ECO:0000256" key="1">
    <source>
        <dbReference type="SAM" id="Phobius"/>
    </source>
</evidence>
<keyword evidence="1" id="KW-1133">Transmembrane helix</keyword>
<dbReference type="AlphaFoldDB" id="A0AAI8TZG6"/>
<feature type="transmembrane region" description="Helical" evidence="1">
    <location>
        <begin position="38"/>
        <end position="56"/>
    </location>
</feature>
<accession>A0AAI8TZG6</accession>
<keyword evidence="1" id="KW-0472">Membrane</keyword>
<feature type="transmembrane region" description="Helical" evidence="1">
    <location>
        <begin position="117"/>
        <end position="136"/>
    </location>
</feature>
<dbReference type="Proteomes" id="UP001241092">
    <property type="component" value="Chromosome"/>
</dbReference>
<reference evidence="2" key="1">
    <citation type="submission" date="2023-03" db="EMBL/GenBank/DDBJ databases">
        <title>Draft genome sequence of a Mycolicibacterium mageritense strain H4_3_1 isolated from a hybrid biological-inorganic system reactor.</title>
        <authorList>
            <person name="Feng X."/>
            <person name="Kazama D."/>
            <person name="Sato K."/>
            <person name="Kobayashi H."/>
        </authorList>
    </citation>
    <scope>NUCLEOTIDE SEQUENCE</scope>
    <source>
        <strain evidence="2">H4_3_1</strain>
    </source>
</reference>
<organism evidence="2 3">
    <name type="scientific">Mycolicibacterium mageritense</name>
    <name type="common">Mycobacterium mageritense</name>
    <dbReference type="NCBI Taxonomy" id="53462"/>
    <lineage>
        <taxon>Bacteria</taxon>
        <taxon>Bacillati</taxon>
        <taxon>Actinomycetota</taxon>
        <taxon>Actinomycetes</taxon>
        <taxon>Mycobacteriales</taxon>
        <taxon>Mycobacteriaceae</taxon>
        <taxon>Mycolicibacterium</taxon>
    </lineage>
</organism>
<keyword evidence="1" id="KW-0812">Transmembrane</keyword>
<gene>
    <name evidence="2" type="ORF">hbim_05667</name>
</gene>
<name>A0AAI8TZG6_MYCME</name>
<dbReference type="EMBL" id="AP027452">
    <property type="protein sequence ID" value="BDY31711.1"/>
    <property type="molecule type" value="Genomic_DNA"/>
</dbReference>
<evidence type="ECO:0000313" key="2">
    <source>
        <dbReference type="EMBL" id="BDY31711.1"/>
    </source>
</evidence>
<protein>
    <submittedName>
        <fullName evidence="2">Uncharacterized protein</fullName>
    </submittedName>
</protein>
<proteinExistence type="predicted"/>